<evidence type="ECO:0000313" key="2">
    <source>
        <dbReference type="Proteomes" id="UP000238532"/>
    </source>
</evidence>
<accession>A0A2S9RQY7</accession>
<dbReference type="PROSITE" id="PS51257">
    <property type="entry name" value="PROKAR_LIPOPROTEIN"/>
    <property type="match status" value="1"/>
</dbReference>
<protein>
    <recommendedName>
        <fullName evidence="3">Lipoprotein</fullName>
    </recommendedName>
</protein>
<dbReference type="Proteomes" id="UP000238532">
    <property type="component" value="Unassembled WGS sequence"/>
</dbReference>
<dbReference type="RefSeq" id="WP_105878304.1">
    <property type="nucleotide sequence ID" value="NZ_CP135761.1"/>
</dbReference>
<comment type="caution">
    <text evidence="1">The sequence shown here is derived from an EMBL/GenBank/DDBJ whole genome shotgun (WGS) entry which is preliminary data.</text>
</comment>
<reference evidence="1 2" key="1">
    <citation type="submission" date="2017-04" db="EMBL/GenBank/DDBJ databases">
        <title>Haemophilus influenzae in COPD genome sequencing project.</title>
        <authorList>
            <person name="Murphy T.F."/>
            <person name="Kong Y."/>
            <person name="Nadendla S."/>
            <person name="Tettelin H."/>
            <person name="Pettigrew M."/>
        </authorList>
    </citation>
    <scope>NUCLEOTIDE SEQUENCE [LARGE SCALE GENOMIC DNA]</scope>
    <source>
        <strain evidence="1 2">56P127H1</strain>
    </source>
</reference>
<sequence length="125" mass="14181">MRKNIFILITISIISGCYSTETDCYYGMTTICFGESYSPVAKFQKSYSLGYTDPKQRWDDLVSCGVKRGDVTLHSAWRKAFEPLNKELLEKLSAKFRACMKNKGYITIDSCGRKNSTTDKGLCNE</sequence>
<dbReference type="EMBL" id="NEBY01000147">
    <property type="protein sequence ID" value="PRJ63339.1"/>
    <property type="molecule type" value="Genomic_DNA"/>
</dbReference>
<proteinExistence type="predicted"/>
<evidence type="ECO:0000313" key="1">
    <source>
        <dbReference type="EMBL" id="PRJ63339.1"/>
    </source>
</evidence>
<dbReference type="AlphaFoldDB" id="A0A2S9RQY7"/>
<organism evidence="1 2">
    <name type="scientific">Haemophilus influenzae</name>
    <dbReference type="NCBI Taxonomy" id="727"/>
    <lineage>
        <taxon>Bacteria</taxon>
        <taxon>Pseudomonadati</taxon>
        <taxon>Pseudomonadota</taxon>
        <taxon>Gammaproteobacteria</taxon>
        <taxon>Pasteurellales</taxon>
        <taxon>Pasteurellaceae</taxon>
        <taxon>Haemophilus</taxon>
    </lineage>
</organism>
<gene>
    <name evidence="1" type="ORF">BV102_01196</name>
</gene>
<name>A0A2S9RQY7_HAEIF</name>
<evidence type="ECO:0008006" key="3">
    <source>
        <dbReference type="Google" id="ProtNLM"/>
    </source>
</evidence>